<dbReference type="InterPro" id="IPR029056">
    <property type="entry name" value="Ribokinase-like"/>
</dbReference>
<evidence type="ECO:0000313" key="16">
    <source>
        <dbReference type="EMBL" id="ANK61840.1"/>
    </source>
</evidence>
<dbReference type="CDD" id="cd01169">
    <property type="entry name" value="HMPP_kinase"/>
    <property type="match status" value="1"/>
</dbReference>
<reference evidence="16 17" key="1">
    <citation type="submission" date="2016-03" db="EMBL/GenBank/DDBJ databases">
        <title>Pediococcus and Lactobacillus from brewery environment - whole genome sequencing and assembly.</title>
        <authorList>
            <person name="Behr J."/>
            <person name="Geissler A.J."/>
            <person name="Vogel R.F."/>
        </authorList>
    </citation>
    <scope>NUCLEOTIDE SEQUENCE [LARGE SCALE GENOMIC DNA]</scope>
    <source>
        <strain evidence="16 17">TMW 1.1989</strain>
    </source>
</reference>
<evidence type="ECO:0000256" key="5">
    <source>
        <dbReference type="ARBA" id="ARBA00012135"/>
    </source>
</evidence>
<dbReference type="EMBL" id="CP014873">
    <property type="protein sequence ID" value="ANK61840.1"/>
    <property type="molecule type" value="Genomic_DNA"/>
</dbReference>
<evidence type="ECO:0000256" key="7">
    <source>
        <dbReference type="ARBA" id="ARBA00019161"/>
    </source>
</evidence>
<sequence length="274" mass="28779">MNSYPQAATIAGIDSGGGAGVNADVKTMQERHVFSATIIVAVTAQNTLGVQDFEPVSIKLINEQFKSLADDLNIRACKTGMLADAAHVHAVAQNLQRYDFGPYTLDPVMVAKGGAHLLSDDAIATVRDELIPLATVVTPNLPETEALTGGKIESEADMQAAGHTLQQLGAKNVVVKGGHGANSQTSSDFVLLENGRSFWLSTPRIATKNTHGTGDTFASCITAELAKGKSVEAAIRLAKAFIQAAIADGIDVGHGHGPTNHWAFRKVVQTDAKD</sequence>
<comment type="catalytic activity">
    <reaction evidence="1">
        <text>4-amino-5-hydroxymethyl-2-methylpyrimidine + ATP = 4-amino-2-methyl-5-(phosphooxymethyl)pyrimidine + ADP + H(+)</text>
        <dbReference type="Rhea" id="RHEA:23096"/>
        <dbReference type="ChEBI" id="CHEBI:15378"/>
        <dbReference type="ChEBI" id="CHEBI:16892"/>
        <dbReference type="ChEBI" id="CHEBI:30616"/>
        <dbReference type="ChEBI" id="CHEBI:58354"/>
        <dbReference type="ChEBI" id="CHEBI:456216"/>
        <dbReference type="EC" id="2.7.1.49"/>
    </reaction>
</comment>
<dbReference type="Pfam" id="PF08543">
    <property type="entry name" value="Phos_pyr_kin"/>
    <property type="match status" value="1"/>
</dbReference>
<protein>
    <recommendedName>
        <fullName evidence="7">Hydroxymethylpyrimidine/phosphomethylpyrimidine kinase</fullName>
        <ecNumber evidence="5">2.7.1.49</ecNumber>
        <ecNumber evidence="6">2.7.4.7</ecNumber>
    </recommendedName>
    <alternativeName>
        <fullName evidence="14">Hydroxymethylpyrimidine kinase</fullName>
    </alternativeName>
    <alternativeName>
        <fullName evidence="15">Hydroxymethylpyrimidine phosphate kinase</fullName>
    </alternativeName>
</protein>
<dbReference type="EC" id="2.7.1.49" evidence="5"/>
<name>A0A192H0F8_9LACO</name>
<evidence type="ECO:0000256" key="3">
    <source>
        <dbReference type="ARBA" id="ARBA00004769"/>
    </source>
</evidence>
<dbReference type="PANTHER" id="PTHR20858">
    <property type="entry name" value="PHOSPHOMETHYLPYRIMIDINE KINASE"/>
    <property type="match status" value="1"/>
</dbReference>
<dbReference type="GO" id="GO:0008902">
    <property type="term" value="F:hydroxymethylpyrimidine kinase activity"/>
    <property type="evidence" value="ECO:0007669"/>
    <property type="project" value="UniProtKB-EC"/>
</dbReference>
<proteinExistence type="inferred from homology"/>
<gene>
    <name evidence="16" type="ORF">AYR53_03085</name>
</gene>
<keyword evidence="8" id="KW-0808">Transferase</keyword>
<evidence type="ECO:0000256" key="9">
    <source>
        <dbReference type="ARBA" id="ARBA00022741"/>
    </source>
</evidence>
<keyword evidence="12" id="KW-0784">Thiamine biosynthesis</keyword>
<comment type="similarity">
    <text evidence="4">Belongs to the ThiD family.</text>
</comment>
<keyword evidence="11" id="KW-0067">ATP-binding</keyword>
<dbReference type="PANTHER" id="PTHR20858:SF17">
    <property type="entry name" value="HYDROXYMETHYLPYRIMIDINE_PHOSPHOMETHYLPYRIMIDINE KINASE THI20-RELATED"/>
    <property type="match status" value="1"/>
</dbReference>
<dbReference type="NCBIfam" id="TIGR00097">
    <property type="entry name" value="HMP-P_kinase"/>
    <property type="match status" value="1"/>
</dbReference>
<evidence type="ECO:0000256" key="2">
    <source>
        <dbReference type="ARBA" id="ARBA00000565"/>
    </source>
</evidence>
<evidence type="ECO:0000256" key="12">
    <source>
        <dbReference type="ARBA" id="ARBA00022977"/>
    </source>
</evidence>
<dbReference type="GO" id="GO:0005524">
    <property type="term" value="F:ATP binding"/>
    <property type="evidence" value="ECO:0007669"/>
    <property type="project" value="UniProtKB-KW"/>
</dbReference>
<dbReference type="Gene3D" id="3.40.1190.20">
    <property type="match status" value="1"/>
</dbReference>
<dbReference type="SUPFAM" id="SSF53613">
    <property type="entry name" value="Ribokinase-like"/>
    <property type="match status" value="1"/>
</dbReference>
<dbReference type="GeneID" id="42981223"/>
<dbReference type="KEGG" id="lbt:AYR52_10220"/>
<dbReference type="OrthoDB" id="9810880at2"/>
<dbReference type="GO" id="GO:0008972">
    <property type="term" value="F:phosphomethylpyrimidine kinase activity"/>
    <property type="evidence" value="ECO:0007669"/>
    <property type="project" value="UniProtKB-EC"/>
</dbReference>
<evidence type="ECO:0000256" key="6">
    <source>
        <dbReference type="ARBA" id="ARBA00012963"/>
    </source>
</evidence>
<dbReference type="RefSeq" id="WP_068225908.1">
    <property type="nucleotide sequence ID" value="NZ_CP014623.1"/>
</dbReference>
<evidence type="ECO:0000256" key="1">
    <source>
        <dbReference type="ARBA" id="ARBA00000151"/>
    </source>
</evidence>
<dbReference type="AlphaFoldDB" id="A0A192H0F8"/>
<keyword evidence="10 16" id="KW-0418">Kinase</keyword>
<comment type="pathway">
    <text evidence="13">Cofactor biosynthesis; thiamine diphosphate biosynthesis; 4-amino-2-methyl-5-diphosphomethylpyrimidine from 5-amino-1-(5-phospho-D-ribosyl)imidazole: step 2/3.</text>
</comment>
<evidence type="ECO:0000256" key="15">
    <source>
        <dbReference type="ARBA" id="ARBA00043176"/>
    </source>
</evidence>
<dbReference type="EC" id="2.7.4.7" evidence="6"/>
<keyword evidence="17" id="KW-1185">Reference proteome</keyword>
<evidence type="ECO:0000256" key="4">
    <source>
        <dbReference type="ARBA" id="ARBA00009879"/>
    </source>
</evidence>
<evidence type="ECO:0000256" key="11">
    <source>
        <dbReference type="ARBA" id="ARBA00022840"/>
    </source>
</evidence>
<organism evidence="16 17">
    <name type="scientific">Loigolactobacillus backii</name>
    <dbReference type="NCBI Taxonomy" id="375175"/>
    <lineage>
        <taxon>Bacteria</taxon>
        <taxon>Bacillati</taxon>
        <taxon>Bacillota</taxon>
        <taxon>Bacilli</taxon>
        <taxon>Lactobacillales</taxon>
        <taxon>Lactobacillaceae</taxon>
        <taxon>Loigolactobacillus</taxon>
    </lineage>
</organism>
<evidence type="ECO:0000256" key="8">
    <source>
        <dbReference type="ARBA" id="ARBA00022679"/>
    </source>
</evidence>
<evidence type="ECO:0000256" key="10">
    <source>
        <dbReference type="ARBA" id="ARBA00022777"/>
    </source>
</evidence>
<accession>A0A192H0F8</accession>
<dbReference type="GO" id="GO:0009228">
    <property type="term" value="P:thiamine biosynthetic process"/>
    <property type="evidence" value="ECO:0007669"/>
    <property type="project" value="UniProtKB-KW"/>
</dbReference>
<dbReference type="FunFam" id="3.40.1190.20:FF:000003">
    <property type="entry name" value="Phosphomethylpyrimidine kinase ThiD"/>
    <property type="match status" value="1"/>
</dbReference>
<dbReference type="InterPro" id="IPR004399">
    <property type="entry name" value="HMP/HMP-P_kinase_dom"/>
</dbReference>
<dbReference type="GO" id="GO:0005829">
    <property type="term" value="C:cytosol"/>
    <property type="evidence" value="ECO:0007669"/>
    <property type="project" value="TreeGrafter"/>
</dbReference>
<keyword evidence="9" id="KW-0547">Nucleotide-binding</keyword>
<evidence type="ECO:0000256" key="14">
    <source>
        <dbReference type="ARBA" id="ARBA00042102"/>
    </source>
</evidence>
<dbReference type="STRING" id="375175.AYR53_03085"/>
<comment type="pathway">
    <text evidence="3">Cofactor biosynthesis; thiamine diphosphate biosynthesis; 4-amino-2-methyl-5-diphosphomethylpyrimidine from 5-amino-1-(5-phospho-D-ribosyl)imidazole: step 3/3.</text>
</comment>
<dbReference type="InterPro" id="IPR013749">
    <property type="entry name" value="PM/HMP-P_kinase-1"/>
</dbReference>
<evidence type="ECO:0000256" key="13">
    <source>
        <dbReference type="ARBA" id="ARBA00037917"/>
    </source>
</evidence>
<comment type="catalytic activity">
    <reaction evidence="2">
        <text>4-amino-2-methyl-5-(phosphooxymethyl)pyrimidine + ATP = 4-amino-2-methyl-5-(diphosphooxymethyl)pyrimidine + ADP</text>
        <dbReference type="Rhea" id="RHEA:19893"/>
        <dbReference type="ChEBI" id="CHEBI:30616"/>
        <dbReference type="ChEBI" id="CHEBI:57841"/>
        <dbReference type="ChEBI" id="CHEBI:58354"/>
        <dbReference type="ChEBI" id="CHEBI:456216"/>
        <dbReference type="EC" id="2.7.4.7"/>
    </reaction>
</comment>
<evidence type="ECO:0000313" key="17">
    <source>
        <dbReference type="Proteomes" id="UP000078582"/>
    </source>
</evidence>
<dbReference type="Proteomes" id="UP000078582">
    <property type="component" value="Chromosome"/>
</dbReference>